<dbReference type="EMBL" id="QXWK01000001">
    <property type="protein sequence ID" value="NBH60198.1"/>
    <property type="molecule type" value="Genomic_DNA"/>
</dbReference>
<keyword evidence="1" id="KW-0812">Transmembrane</keyword>
<evidence type="ECO:0000256" key="1">
    <source>
        <dbReference type="SAM" id="Phobius"/>
    </source>
</evidence>
<gene>
    <name evidence="3" type="ORF">D0435_00715</name>
</gene>
<sequence>MQKMTKKTKILTGILIGMQAILLISVAGVFLQNNALADMLKEYVASKGEIHEIYDDTAVVEAYKSGTTEGLNEQDKYVLEQAKKVIDENITDGMSDYEKEKAIYDWQMAYTAYNDNSLAPIASGGQYSHLPYGVFKYHQAICVGHATTFKLLMDMLDIECQIIHSTEEGEHAWDLVKLDDEWYHCDVTFDGGTGEKPGYTYFNVPDSVKDDGSYPWNHEEIPAADGTKYCYLAENAGDLKDIYDIPEYVKTQMDEGSRRIAFTLKNAENYNEDVASYITSAFNDGMTELCQGTTMQVGDKTIYTIEAYQADDGMGGQLDPEILEKLQEIIDGLQ</sequence>
<dbReference type="Proteomes" id="UP000446866">
    <property type="component" value="Unassembled WGS sequence"/>
</dbReference>
<comment type="caution">
    <text evidence="3">The sequence shown here is derived from an EMBL/GenBank/DDBJ whole genome shotgun (WGS) entry which is preliminary data.</text>
</comment>
<keyword evidence="4" id="KW-1185">Reference proteome</keyword>
<keyword evidence="1" id="KW-0472">Membrane</keyword>
<organism evidence="3 4">
    <name type="scientific">Anaerotruncus colihominis</name>
    <dbReference type="NCBI Taxonomy" id="169435"/>
    <lineage>
        <taxon>Bacteria</taxon>
        <taxon>Bacillati</taxon>
        <taxon>Bacillota</taxon>
        <taxon>Clostridia</taxon>
        <taxon>Eubacteriales</taxon>
        <taxon>Oscillospiraceae</taxon>
        <taxon>Anaerotruncus</taxon>
    </lineage>
</organism>
<feature type="transmembrane region" description="Helical" evidence="1">
    <location>
        <begin position="12"/>
        <end position="31"/>
    </location>
</feature>
<protein>
    <recommendedName>
        <fullName evidence="2">Transglutaminase-like domain-containing protein</fullName>
    </recommendedName>
</protein>
<feature type="domain" description="Transglutaminase-like" evidence="2">
    <location>
        <begin position="134"/>
        <end position="189"/>
    </location>
</feature>
<dbReference type="Gene3D" id="3.10.620.30">
    <property type="match status" value="1"/>
</dbReference>
<evidence type="ECO:0000313" key="3">
    <source>
        <dbReference type="EMBL" id="NBH60198.1"/>
    </source>
</evidence>
<evidence type="ECO:0000259" key="2">
    <source>
        <dbReference type="SMART" id="SM00460"/>
    </source>
</evidence>
<keyword evidence="1" id="KW-1133">Transmembrane helix</keyword>
<dbReference type="SMART" id="SM00460">
    <property type="entry name" value="TGc"/>
    <property type="match status" value="1"/>
</dbReference>
<accession>A0A845QJA6</accession>
<dbReference type="AlphaFoldDB" id="A0A845QJA6"/>
<proteinExistence type="predicted"/>
<reference evidence="3 4" key="1">
    <citation type="submission" date="2018-08" db="EMBL/GenBank/DDBJ databases">
        <title>Murine metabolic-syndrome-specific gut microbial biobank.</title>
        <authorList>
            <person name="Liu C."/>
        </authorList>
    </citation>
    <scope>NUCLEOTIDE SEQUENCE [LARGE SCALE GENOMIC DNA]</scope>
    <source>
        <strain evidence="3 4">28</strain>
    </source>
</reference>
<dbReference type="InterPro" id="IPR002931">
    <property type="entry name" value="Transglutaminase-like"/>
</dbReference>
<dbReference type="Pfam" id="PF01841">
    <property type="entry name" value="Transglut_core"/>
    <property type="match status" value="1"/>
</dbReference>
<dbReference type="SUPFAM" id="SSF54001">
    <property type="entry name" value="Cysteine proteinases"/>
    <property type="match status" value="1"/>
</dbReference>
<name>A0A845QJA6_9FIRM</name>
<dbReference type="InterPro" id="IPR038765">
    <property type="entry name" value="Papain-like_cys_pep_sf"/>
</dbReference>
<evidence type="ECO:0000313" key="4">
    <source>
        <dbReference type="Proteomes" id="UP000446866"/>
    </source>
</evidence>